<dbReference type="Proteomes" id="UP000321735">
    <property type="component" value="Chromosome"/>
</dbReference>
<name>A0A9X7M1J5_BACCE</name>
<reference evidence="1 2" key="1">
    <citation type="journal article" date="2019" name="Ecotoxicol. Environ. Saf.">
        <title>Microbial characterization of heavy metal resistant bacterial strains isolated from an electroplating wastewater treatment plant.</title>
        <authorList>
            <person name="Cai X."/>
            <person name="Zheng X."/>
            <person name="Zhang D."/>
            <person name="Iqbal W."/>
            <person name="Liu C."/>
            <person name="Yang B."/>
            <person name="Zhao X."/>
            <person name="Lu X."/>
            <person name="Mao Y."/>
        </authorList>
    </citation>
    <scope>NUCLEOTIDE SEQUENCE [LARGE SCALE GENOMIC DNA]</scope>
    <source>
        <strain evidence="1 2">Co1-1</strain>
    </source>
</reference>
<dbReference type="AlphaFoldDB" id="A0A9X7M1J5"/>
<evidence type="ECO:0000313" key="2">
    <source>
        <dbReference type="Proteomes" id="UP000321735"/>
    </source>
</evidence>
<evidence type="ECO:0000313" key="1">
    <source>
        <dbReference type="EMBL" id="QDZ77055.1"/>
    </source>
</evidence>
<accession>A0A9X7M1J5</accession>
<dbReference type="RefSeq" id="WP_208742920.1">
    <property type="nucleotide sequence ID" value="NZ_CP031778.1"/>
</dbReference>
<proteinExistence type="predicted"/>
<protein>
    <submittedName>
        <fullName evidence="1">Uncharacterized protein</fullName>
    </submittedName>
</protein>
<sequence length="83" mass="9479">MSNSNSWLDEIMAILTELDGAGTLNQIKTKVMERNKIDLSRYQHEQSIAVRIRKTIYQHSSECDIYKGKQDLFYAVNGKGNGL</sequence>
<dbReference type="EMBL" id="CP031778">
    <property type="protein sequence ID" value="QDZ77055.1"/>
    <property type="molecule type" value="Genomic_DNA"/>
</dbReference>
<gene>
    <name evidence="1" type="ORF">D0437_30305</name>
</gene>
<organism evidence="1 2">
    <name type="scientific">Bacillus cereus</name>
    <dbReference type="NCBI Taxonomy" id="1396"/>
    <lineage>
        <taxon>Bacteria</taxon>
        <taxon>Bacillati</taxon>
        <taxon>Bacillota</taxon>
        <taxon>Bacilli</taxon>
        <taxon>Bacillales</taxon>
        <taxon>Bacillaceae</taxon>
        <taxon>Bacillus</taxon>
        <taxon>Bacillus cereus group</taxon>
    </lineage>
</organism>